<gene>
    <name evidence="7" type="ORF">ACE41H_14170</name>
</gene>
<name>A0ABV5AXN9_9BACL</name>
<proteinExistence type="predicted"/>
<dbReference type="PANTHER" id="PTHR37422">
    <property type="entry name" value="TEICHURONIC ACID BIOSYNTHESIS PROTEIN TUAE"/>
    <property type="match status" value="1"/>
</dbReference>
<evidence type="ECO:0000313" key="8">
    <source>
        <dbReference type="Proteomes" id="UP001580346"/>
    </source>
</evidence>
<evidence type="ECO:0000256" key="5">
    <source>
        <dbReference type="SAM" id="Phobius"/>
    </source>
</evidence>
<feature type="transmembrane region" description="Helical" evidence="5">
    <location>
        <begin position="253"/>
        <end position="277"/>
    </location>
</feature>
<feature type="domain" description="O-antigen ligase-related" evidence="6">
    <location>
        <begin position="247"/>
        <end position="396"/>
    </location>
</feature>
<evidence type="ECO:0000256" key="4">
    <source>
        <dbReference type="ARBA" id="ARBA00023136"/>
    </source>
</evidence>
<protein>
    <submittedName>
        <fullName evidence="7">O-antigen ligase family protein</fullName>
    </submittedName>
</protein>
<feature type="transmembrane region" description="Helical" evidence="5">
    <location>
        <begin position="419"/>
        <end position="437"/>
    </location>
</feature>
<keyword evidence="4 5" id="KW-0472">Membrane</keyword>
<evidence type="ECO:0000256" key="3">
    <source>
        <dbReference type="ARBA" id="ARBA00022989"/>
    </source>
</evidence>
<feature type="transmembrane region" description="Helical" evidence="5">
    <location>
        <begin position="388"/>
        <end position="407"/>
    </location>
</feature>
<feature type="transmembrane region" description="Helical" evidence="5">
    <location>
        <begin position="284"/>
        <end position="303"/>
    </location>
</feature>
<dbReference type="InterPro" id="IPR007016">
    <property type="entry name" value="O-antigen_ligase-rel_domated"/>
</dbReference>
<feature type="transmembrane region" description="Helical" evidence="5">
    <location>
        <begin position="135"/>
        <end position="155"/>
    </location>
</feature>
<comment type="subcellular location">
    <subcellularLocation>
        <location evidence="1">Membrane</location>
        <topology evidence="1">Multi-pass membrane protein</topology>
    </subcellularLocation>
</comment>
<feature type="transmembrane region" description="Helical" evidence="5">
    <location>
        <begin position="76"/>
        <end position="96"/>
    </location>
</feature>
<feature type="transmembrane region" description="Helical" evidence="5">
    <location>
        <begin position="108"/>
        <end position="129"/>
    </location>
</feature>
<dbReference type="EMBL" id="JBHHMI010000011">
    <property type="protein sequence ID" value="MFB5267911.1"/>
    <property type="molecule type" value="Genomic_DNA"/>
</dbReference>
<keyword evidence="7" id="KW-0436">Ligase</keyword>
<accession>A0ABV5AXN9</accession>
<keyword evidence="2 5" id="KW-0812">Transmembrane</keyword>
<dbReference type="PANTHER" id="PTHR37422:SF13">
    <property type="entry name" value="LIPOPOLYSACCHARIDE BIOSYNTHESIS PROTEIN PA4999-RELATED"/>
    <property type="match status" value="1"/>
</dbReference>
<evidence type="ECO:0000313" key="7">
    <source>
        <dbReference type="EMBL" id="MFB5267911.1"/>
    </source>
</evidence>
<comment type="caution">
    <text evidence="7">The sequence shown here is derived from an EMBL/GenBank/DDBJ whole genome shotgun (WGS) entry which is preliminary data.</text>
</comment>
<dbReference type="InterPro" id="IPR051533">
    <property type="entry name" value="WaaL-like"/>
</dbReference>
<evidence type="ECO:0000256" key="2">
    <source>
        <dbReference type="ARBA" id="ARBA00022692"/>
    </source>
</evidence>
<evidence type="ECO:0000256" key="1">
    <source>
        <dbReference type="ARBA" id="ARBA00004141"/>
    </source>
</evidence>
<keyword evidence="3 5" id="KW-1133">Transmembrane helix</keyword>
<sequence>MEIVISKAKFPLLIIILISLVSFALSMNLIIGICAIVAIALTYVAFRIGIKKFLLSSIVLVIILPPINFLPPSLNIGVINPLTALIMLGFAISVLYKFKRTDLNLKAPYFWLFITFVLTMLSSVFNAYYPSEAVYQSLRFIMGSLFVYMLISYLLKNKMEIRFLINTIITIISIHSVYSIVEYVFEYNFIFYDILQQKLSNLEQFRRVYRAYGTTGLPNVLSCLIVTVVPLIIYKFKESKKWTYFAVLAVNLAALYCTMSRAGVAVLVVTGLLYFLIKKNRTKTLYLGVILISIGVLMGWNYIGAQNVELEKLELRWDINNIKESGSYWHRMYKLESAKLILQDRPFFGIGFGNYPYVSDHSEYLAISDPNALNTFDNMYLKIVSETGVVGFSVFVLLIGVMLTSIIRGIRFASGEGRILLGCIVFSIISFLIYSVILETFFWNSLNIIFWILVAVGLKIVSLDRADYYRNSEVGTN</sequence>
<dbReference type="Proteomes" id="UP001580346">
    <property type="component" value="Unassembled WGS sequence"/>
</dbReference>
<feature type="transmembrane region" description="Helical" evidence="5">
    <location>
        <begin position="443"/>
        <end position="461"/>
    </location>
</feature>
<evidence type="ECO:0000259" key="6">
    <source>
        <dbReference type="Pfam" id="PF04932"/>
    </source>
</evidence>
<feature type="transmembrane region" description="Helical" evidence="5">
    <location>
        <begin position="211"/>
        <end position="233"/>
    </location>
</feature>
<feature type="transmembrane region" description="Helical" evidence="5">
    <location>
        <begin position="12"/>
        <end position="41"/>
    </location>
</feature>
<feature type="transmembrane region" description="Helical" evidence="5">
    <location>
        <begin position="53"/>
        <end position="70"/>
    </location>
</feature>
<dbReference type="GO" id="GO:0016874">
    <property type="term" value="F:ligase activity"/>
    <property type="evidence" value="ECO:0007669"/>
    <property type="project" value="UniProtKB-KW"/>
</dbReference>
<reference evidence="7 8" key="1">
    <citation type="submission" date="2024-09" db="EMBL/GenBank/DDBJ databases">
        <title>Paenibacillus zeirhizospherea sp. nov., isolated from surface of the maize (Zea mays) roots in a horticulture field, Hungary.</title>
        <authorList>
            <person name="Marton D."/>
            <person name="Farkas M."/>
            <person name="Bedics A."/>
            <person name="Toth E."/>
            <person name="Tancsics A."/>
            <person name="Boka K."/>
            <person name="Maroti G."/>
            <person name="Kriszt B."/>
            <person name="Cserhati M."/>
        </authorList>
    </citation>
    <scope>NUCLEOTIDE SEQUENCE [LARGE SCALE GENOMIC DNA]</scope>
    <source>
        <strain evidence="7 8">KCTC 33519</strain>
    </source>
</reference>
<organism evidence="7 8">
    <name type="scientific">Paenibacillus enshidis</name>
    <dbReference type="NCBI Taxonomy" id="1458439"/>
    <lineage>
        <taxon>Bacteria</taxon>
        <taxon>Bacillati</taxon>
        <taxon>Bacillota</taxon>
        <taxon>Bacilli</taxon>
        <taxon>Bacillales</taxon>
        <taxon>Paenibacillaceae</taxon>
        <taxon>Paenibacillus</taxon>
    </lineage>
</organism>
<dbReference type="RefSeq" id="WP_375355950.1">
    <property type="nucleotide sequence ID" value="NZ_JBHHMI010000011.1"/>
</dbReference>
<keyword evidence="8" id="KW-1185">Reference proteome</keyword>
<dbReference type="Pfam" id="PF04932">
    <property type="entry name" value="Wzy_C"/>
    <property type="match status" value="1"/>
</dbReference>